<keyword evidence="9" id="KW-1185">Reference proteome</keyword>
<dbReference type="AlphaFoldDB" id="A0A2K8NX43"/>
<evidence type="ECO:0000256" key="3">
    <source>
        <dbReference type="ARBA" id="ARBA00022741"/>
    </source>
</evidence>
<proteinExistence type="inferred from homology"/>
<keyword evidence="2 6" id="KW-0808">Transferase</keyword>
<keyword evidence="5" id="KW-0067">ATP-binding</keyword>
<keyword evidence="4 8" id="KW-0418">Kinase</keyword>
<evidence type="ECO:0000313" key="8">
    <source>
        <dbReference type="EMBL" id="ATZ18400.1"/>
    </source>
</evidence>
<dbReference type="InterPro" id="IPR029056">
    <property type="entry name" value="Ribokinase-like"/>
</dbReference>
<comment type="similarity">
    <text evidence="1">Belongs to the carbohydrate kinase PfkB family.</text>
</comment>
<evidence type="ECO:0000259" key="7">
    <source>
        <dbReference type="Pfam" id="PF00294"/>
    </source>
</evidence>
<dbReference type="Pfam" id="PF00294">
    <property type="entry name" value="PfkB"/>
    <property type="match status" value="1"/>
</dbReference>
<dbReference type="CDD" id="cd01164">
    <property type="entry name" value="FruK_PfkB_like"/>
    <property type="match status" value="1"/>
</dbReference>
<dbReference type="PANTHER" id="PTHR46566:SF1">
    <property type="entry name" value="1-PHOSPHOFRUCTOKINASE"/>
    <property type="match status" value="1"/>
</dbReference>
<evidence type="ECO:0000313" key="9">
    <source>
        <dbReference type="Proteomes" id="UP000232230"/>
    </source>
</evidence>
<dbReference type="GO" id="GO:0008443">
    <property type="term" value="F:phosphofructokinase activity"/>
    <property type="evidence" value="ECO:0007669"/>
    <property type="project" value="TreeGrafter"/>
</dbReference>
<sequence>MNNIYIISLSPAIDYILKFDELKKDETNRPKETEIYPAGKGIHISMILNNLNIANESLIFSNGDFEKYFYNNLNKLKIKYKKFNANGDIRINIKLIDQHQTECSVSSPCIEINELNKLKEYLIKNIRPNDYVIATGSIPKGVDSKIYGEIVELTNSLNANCIVDAFGDSLSYAIEKKPFLIKPNIKELSLTIGKKIKNKNDLLLATKPLLEQGVKNILVSMGSKGAVLINDQISIKCSIGKWNKKLVNAAGAGDSMIGGFLSEFIQTNDYEKALKMGIVCGSATAYSNKIASAELINELVSSIDDLRIENL</sequence>
<evidence type="ECO:0000256" key="2">
    <source>
        <dbReference type="ARBA" id="ARBA00022679"/>
    </source>
</evidence>
<gene>
    <name evidence="8" type="primary">fruK</name>
    <name evidence="8" type="ORF">ESOMN_v1c00140</name>
</gene>
<dbReference type="InterPro" id="IPR011611">
    <property type="entry name" value="PfkB_dom"/>
</dbReference>
<protein>
    <submittedName>
        <fullName evidence="8">1-phosphofructokinase</fullName>
    </submittedName>
</protein>
<dbReference type="PANTHER" id="PTHR46566">
    <property type="entry name" value="1-PHOSPHOFRUCTOKINASE-RELATED"/>
    <property type="match status" value="1"/>
</dbReference>
<dbReference type="PIRSF" id="PIRSF000535">
    <property type="entry name" value="1PFK/6PFK/LacC"/>
    <property type="match status" value="1"/>
</dbReference>
<dbReference type="Proteomes" id="UP000232230">
    <property type="component" value="Chromosome"/>
</dbReference>
<dbReference type="EMBL" id="CP024965">
    <property type="protein sequence ID" value="ATZ18400.1"/>
    <property type="molecule type" value="Genomic_DNA"/>
</dbReference>
<dbReference type="KEGG" id="esx:ESOMN_v1c00140"/>
<reference evidence="8 9" key="1">
    <citation type="submission" date="2017-11" db="EMBL/GenBank/DDBJ databases">
        <title>Genome sequence of Entomoplasma somnilux PYAN-1 (ATCC 49194).</title>
        <authorList>
            <person name="Lo W.-S."/>
            <person name="Gasparich G.E."/>
            <person name="Kuo C.-H."/>
        </authorList>
    </citation>
    <scope>NUCLEOTIDE SEQUENCE [LARGE SCALE GENOMIC DNA]</scope>
    <source>
        <strain evidence="8 9">PYAN-1</strain>
    </source>
</reference>
<accession>A0A2K8NX43</accession>
<dbReference type="GO" id="GO:0005524">
    <property type="term" value="F:ATP binding"/>
    <property type="evidence" value="ECO:0007669"/>
    <property type="project" value="UniProtKB-KW"/>
</dbReference>
<dbReference type="GO" id="GO:0005829">
    <property type="term" value="C:cytosol"/>
    <property type="evidence" value="ECO:0007669"/>
    <property type="project" value="TreeGrafter"/>
</dbReference>
<organism evidence="8 9">
    <name type="scientific">Williamsoniiplasma somnilux</name>
    <dbReference type="NCBI Taxonomy" id="215578"/>
    <lineage>
        <taxon>Bacteria</taxon>
        <taxon>Bacillati</taxon>
        <taxon>Mycoplasmatota</taxon>
        <taxon>Mollicutes</taxon>
        <taxon>Entomoplasmatales</taxon>
        <taxon>Williamsoniiplasma</taxon>
    </lineage>
</organism>
<name>A0A2K8NX43_9MOLU</name>
<evidence type="ECO:0000256" key="1">
    <source>
        <dbReference type="ARBA" id="ARBA00010688"/>
    </source>
</evidence>
<feature type="domain" description="Carbohydrate kinase PfkB" evidence="7">
    <location>
        <begin position="13"/>
        <end position="285"/>
    </location>
</feature>
<evidence type="ECO:0000256" key="6">
    <source>
        <dbReference type="PIRNR" id="PIRNR000535"/>
    </source>
</evidence>
<dbReference type="SUPFAM" id="SSF53613">
    <property type="entry name" value="Ribokinase-like"/>
    <property type="match status" value="1"/>
</dbReference>
<dbReference type="NCBIfam" id="TIGR03168">
    <property type="entry name" value="1-PFK"/>
    <property type="match status" value="1"/>
</dbReference>
<dbReference type="InterPro" id="IPR017583">
    <property type="entry name" value="Tagatose/fructose_Pkinase"/>
</dbReference>
<keyword evidence="3" id="KW-0547">Nucleotide-binding</keyword>
<evidence type="ECO:0000256" key="5">
    <source>
        <dbReference type="ARBA" id="ARBA00022840"/>
    </source>
</evidence>
<dbReference type="RefSeq" id="WP_034942414.1">
    <property type="nucleotide sequence ID" value="NZ_CP024965.1"/>
</dbReference>
<dbReference type="Gene3D" id="3.40.1190.20">
    <property type="match status" value="1"/>
</dbReference>
<evidence type="ECO:0000256" key="4">
    <source>
        <dbReference type="ARBA" id="ARBA00022777"/>
    </source>
</evidence>